<dbReference type="EMBL" id="JACHIH010000023">
    <property type="protein sequence ID" value="MBB5048600.1"/>
    <property type="molecule type" value="Genomic_DNA"/>
</dbReference>
<evidence type="ECO:0000313" key="2">
    <source>
        <dbReference type="EMBL" id="MBB5048600.1"/>
    </source>
</evidence>
<dbReference type="RefSeq" id="WP_184259486.1">
    <property type="nucleotide sequence ID" value="NZ_JACHIH010000023.1"/>
</dbReference>
<gene>
    <name evidence="2" type="ORF">HNR60_003368</name>
</gene>
<keyword evidence="3" id="KW-1185">Reference proteome</keyword>
<evidence type="ECO:0000259" key="1">
    <source>
        <dbReference type="Pfam" id="PF09361"/>
    </source>
</evidence>
<reference evidence="2 3" key="1">
    <citation type="submission" date="2020-08" db="EMBL/GenBank/DDBJ databases">
        <title>Genomic Encyclopedia of Type Strains, Phase IV (KMG-IV): sequencing the most valuable type-strain genomes for metagenomic binning, comparative biology and taxonomic classification.</title>
        <authorList>
            <person name="Goeker M."/>
        </authorList>
    </citation>
    <scope>NUCLEOTIDE SEQUENCE [LARGE SCALE GENOMIC DNA]</scope>
    <source>
        <strain evidence="2 3">DSM 12706</strain>
    </source>
</reference>
<feature type="domain" description="Phasin" evidence="1">
    <location>
        <begin position="64"/>
        <end position="160"/>
    </location>
</feature>
<proteinExistence type="predicted"/>
<name>A0A7W7Z696_9BRAD</name>
<comment type="caution">
    <text evidence="2">The sequence shown here is derived from an EMBL/GenBank/DDBJ whole genome shotgun (WGS) entry which is preliminary data.</text>
</comment>
<dbReference type="AlphaFoldDB" id="A0A7W7Z696"/>
<dbReference type="InterPro" id="IPR018968">
    <property type="entry name" value="Phasin"/>
</dbReference>
<accession>A0A7W7Z696</accession>
<evidence type="ECO:0000313" key="3">
    <source>
        <dbReference type="Proteomes" id="UP000542353"/>
    </source>
</evidence>
<dbReference type="Pfam" id="PF09361">
    <property type="entry name" value="Phasin_2"/>
    <property type="match status" value="1"/>
</dbReference>
<dbReference type="Proteomes" id="UP000542353">
    <property type="component" value="Unassembled WGS sequence"/>
</dbReference>
<organism evidence="2 3">
    <name type="scientific">Rhodopseudomonas rhenobacensis</name>
    <dbReference type="NCBI Taxonomy" id="87461"/>
    <lineage>
        <taxon>Bacteria</taxon>
        <taxon>Pseudomonadati</taxon>
        <taxon>Pseudomonadota</taxon>
        <taxon>Alphaproteobacteria</taxon>
        <taxon>Hyphomicrobiales</taxon>
        <taxon>Nitrobacteraceae</taxon>
        <taxon>Rhodopseudomonas</taxon>
    </lineage>
</organism>
<dbReference type="InterPro" id="IPR010234">
    <property type="entry name" value="Phasin_subfam-2"/>
</dbReference>
<sequence>MNDQTQTFHEHEARSDTSVLDSVNQAFSPVTDALKNIQNLDVPEATRDFVKRAAGTAKEKAADIHAGSEKVTAVIETAVSNSVAEAAKISRNIQHAIYQDTEAFFAGIDKLASAKSLNEVVQIQSELVRSQGEALIARAKSTTEYLGKLVTDSTRTAQDNLTKIYNKSN</sequence>
<dbReference type="NCBIfam" id="TIGR01985">
    <property type="entry name" value="phasin_2"/>
    <property type="match status" value="1"/>
</dbReference>
<protein>
    <submittedName>
        <fullName evidence="2">Phasin</fullName>
    </submittedName>
</protein>